<organism evidence="3 4">
    <name type="scientific">Corynebacterium occultum</name>
    <dbReference type="NCBI Taxonomy" id="2675219"/>
    <lineage>
        <taxon>Bacteria</taxon>
        <taxon>Bacillati</taxon>
        <taxon>Actinomycetota</taxon>
        <taxon>Actinomycetes</taxon>
        <taxon>Mycobacteriales</taxon>
        <taxon>Corynebacteriaceae</taxon>
        <taxon>Corynebacterium</taxon>
    </lineage>
</organism>
<feature type="domain" description="Septum formation-related" evidence="2">
    <location>
        <begin position="67"/>
        <end position="291"/>
    </location>
</feature>
<protein>
    <submittedName>
        <fullName evidence="3">Putative membrane protein</fullName>
    </submittedName>
</protein>
<proteinExistence type="predicted"/>
<evidence type="ECO:0000259" key="2">
    <source>
        <dbReference type="Pfam" id="PF13845"/>
    </source>
</evidence>
<dbReference type="KEGG" id="cok:COCCU_13275"/>
<dbReference type="AlphaFoldDB" id="A0A6B8W4R2"/>
<evidence type="ECO:0000313" key="4">
    <source>
        <dbReference type="Proteomes" id="UP000424462"/>
    </source>
</evidence>
<dbReference type="Proteomes" id="UP000424462">
    <property type="component" value="Chromosome"/>
</dbReference>
<dbReference type="RefSeq" id="WP_156232164.1">
    <property type="nucleotide sequence ID" value="NZ_CP046455.1"/>
</dbReference>
<dbReference type="InterPro" id="IPR026004">
    <property type="entry name" value="Septum_form"/>
</dbReference>
<gene>
    <name evidence="3" type="ORF">COCCU_13275</name>
</gene>
<sequence length="358" mass="37667" precursor="true">MSTSQSWRSATAIRTGLVAALAATVAVGTYSYVDGAADPSGDNGTGASGSATTSVVEITPFTTADSGDCLTWDIDESGVVSNFEQTPCSSEHRFEISAREDLATYPSSEFGLEAAAPDLTRQAQLREELCSTATIHYLDGRYDPVGRYSIAPILPPAEAWAAGDRTMLCGIQATDGLGNPVLTIGPAAEQDQARVSQPGECVFFDNARAPHILDCAEDHHLETTAVVNLRETFPDRVPSTEEQDGHLAEVCTAAAIDYLGEEEILYQSTLQPYWATIPSSSWNGGSHSVNCSLMSAHPEGGFSLLKGSATGEFTINGNPPEPQPERDPLTSEGEAEGTAVPGEAGSLQNSAEAPIPQL</sequence>
<dbReference type="EMBL" id="CP046455">
    <property type="protein sequence ID" value="QGU08554.1"/>
    <property type="molecule type" value="Genomic_DNA"/>
</dbReference>
<evidence type="ECO:0000256" key="1">
    <source>
        <dbReference type="SAM" id="MobiDB-lite"/>
    </source>
</evidence>
<reference evidence="3 4" key="1">
    <citation type="submission" date="2019-11" db="EMBL/GenBank/DDBJ databases">
        <title>Complete genome sequence of Corynebacterium kalinowskii 1959, a novel Corynebacterium species isolated from soil of a small paddock in Vilsendorf, Germany.</title>
        <authorList>
            <person name="Schaffert L."/>
            <person name="Ruwe M."/>
            <person name="Milse J."/>
            <person name="Hanuschka K."/>
            <person name="Ortseifen V."/>
            <person name="Droste J."/>
            <person name="Brandt D."/>
            <person name="Schlueter L."/>
            <person name="Kutter Y."/>
            <person name="Vinke S."/>
            <person name="Viehoefer P."/>
            <person name="Jacob L."/>
            <person name="Luebke N.-C."/>
            <person name="Schulte-Berndt E."/>
            <person name="Hain C."/>
            <person name="Linder M."/>
            <person name="Schmidt P."/>
            <person name="Wollenschlaeger L."/>
            <person name="Luttermann T."/>
            <person name="Thieme E."/>
            <person name="Hassa J."/>
            <person name="Haak M."/>
            <person name="Wittchen M."/>
            <person name="Mentz A."/>
            <person name="Persicke M."/>
            <person name="Busche T."/>
            <person name="Ruckert C."/>
        </authorList>
    </citation>
    <scope>NUCLEOTIDE SEQUENCE [LARGE SCALE GENOMIC DNA]</scope>
    <source>
        <strain evidence="3 4">2039</strain>
    </source>
</reference>
<keyword evidence="4" id="KW-1185">Reference proteome</keyword>
<feature type="region of interest" description="Disordered" evidence="1">
    <location>
        <begin position="305"/>
        <end position="358"/>
    </location>
</feature>
<dbReference type="Pfam" id="PF13845">
    <property type="entry name" value="Septum_form"/>
    <property type="match status" value="1"/>
</dbReference>
<accession>A0A6B8W4R2</accession>
<name>A0A6B8W4R2_9CORY</name>
<evidence type="ECO:0000313" key="3">
    <source>
        <dbReference type="EMBL" id="QGU08554.1"/>
    </source>
</evidence>